<comment type="caution">
    <text evidence="2">The sequence shown here is derived from an EMBL/GenBank/DDBJ whole genome shotgun (WGS) entry which is preliminary data.</text>
</comment>
<dbReference type="Proteomes" id="UP001607302">
    <property type="component" value="Unassembled WGS sequence"/>
</dbReference>
<gene>
    <name evidence="2" type="ORF">V1478_011126</name>
</gene>
<evidence type="ECO:0000313" key="3">
    <source>
        <dbReference type="Proteomes" id="UP001607302"/>
    </source>
</evidence>
<dbReference type="EMBL" id="JAUDFV010000149">
    <property type="protein sequence ID" value="KAL2719664.1"/>
    <property type="molecule type" value="Genomic_DNA"/>
</dbReference>
<name>A0ABD2AGB8_VESSQ</name>
<organism evidence="2 3">
    <name type="scientific">Vespula squamosa</name>
    <name type="common">Southern yellow jacket</name>
    <name type="synonym">Wasp</name>
    <dbReference type="NCBI Taxonomy" id="30214"/>
    <lineage>
        <taxon>Eukaryota</taxon>
        <taxon>Metazoa</taxon>
        <taxon>Ecdysozoa</taxon>
        <taxon>Arthropoda</taxon>
        <taxon>Hexapoda</taxon>
        <taxon>Insecta</taxon>
        <taxon>Pterygota</taxon>
        <taxon>Neoptera</taxon>
        <taxon>Endopterygota</taxon>
        <taxon>Hymenoptera</taxon>
        <taxon>Apocrita</taxon>
        <taxon>Aculeata</taxon>
        <taxon>Vespoidea</taxon>
        <taxon>Vespidae</taxon>
        <taxon>Vespinae</taxon>
        <taxon>Vespula</taxon>
    </lineage>
</organism>
<reference evidence="2 3" key="1">
    <citation type="journal article" date="2024" name="Ann. Entomol. Soc. Am.">
        <title>Genomic analyses of the southern and eastern yellowjacket wasps (Hymenoptera: Vespidae) reveal evolutionary signatures of social life.</title>
        <authorList>
            <person name="Catto M.A."/>
            <person name="Caine P.B."/>
            <person name="Orr S.E."/>
            <person name="Hunt B.G."/>
            <person name="Goodisman M.A.D."/>
        </authorList>
    </citation>
    <scope>NUCLEOTIDE SEQUENCE [LARGE SCALE GENOMIC DNA]</scope>
    <source>
        <strain evidence="2">233</strain>
        <tissue evidence="2">Head and thorax</tissue>
    </source>
</reference>
<proteinExistence type="predicted"/>
<sequence>MYLLFCERISSSPGERRFVEKCASSLASRRRWTLKCSRQSYPKLIKKIRNNSRRSNTLRSKEQRFRFSFPTHLENGSSFLGRLPLLDANREEKGADTRGQHRGKKAELAREKFRAPVEIRAV</sequence>
<feature type="region of interest" description="Disordered" evidence="1">
    <location>
        <begin position="90"/>
        <end position="109"/>
    </location>
</feature>
<keyword evidence="3" id="KW-1185">Reference proteome</keyword>
<evidence type="ECO:0000313" key="2">
    <source>
        <dbReference type="EMBL" id="KAL2719664.1"/>
    </source>
</evidence>
<accession>A0ABD2AGB8</accession>
<protein>
    <submittedName>
        <fullName evidence="2">Uncharacterized protein</fullName>
    </submittedName>
</protein>
<dbReference type="AlphaFoldDB" id="A0ABD2AGB8"/>
<evidence type="ECO:0000256" key="1">
    <source>
        <dbReference type="SAM" id="MobiDB-lite"/>
    </source>
</evidence>